<dbReference type="GO" id="GO:0016747">
    <property type="term" value="F:acyltransferase activity, transferring groups other than amino-acyl groups"/>
    <property type="evidence" value="ECO:0007669"/>
    <property type="project" value="InterPro"/>
</dbReference>
<proteinExistence type="predicted"/>
<evidence type="ECO:0000313" key="6">
    <source>
        <dbReference type="EMBL" id="BAQ00914.1"/>
    </source>
</evidence>
<dbReference type="GO" id="GO:0000271">
    <property type="term" value="P:polysaccharide biosynthetic process"/>
    <property type="evidence" value="ECO:0007669"/>
    <property type="project" value="TreeGrafter"/>
</dbReference>
<dbReference type="EMBL" id="FJ539194">
    <property type="protein sequence ID" value="ACK44382.1"/>
    <property type="molecule type" value="Genomic_DNA"/>
</dbReference>
<gene>
    <name evidence="3" type="primary">wbeZ</name>
</gene>
<evidence type="ECO:0000259" key="2">
    <source>
        <dbReference type="Pfam" id="PF01757"/>
    </source>
</evidence>
<dbReference type="EMBL" id="AB811618">
    <property type="protein sequence ID" value="BAQ00914.1"/>
    <property type="molecule type" value="Genomic_DNA"/>
</dbReference>
<keyword evidence="1" id="KW-0472">Membrane</keyword>
<dbReference type="InterPro" id="IPR050879">
    <property type="entry name" value="Acyltransferase_3"/>
</dbReference>
<reference evidence="5" key="2">
    <citation type="journal article" date="2014" name="DNA Res.">
        <title>A complete view of the genetic diversity of the Escherichia coli O-antigen biosynthesis gene cluster.</title>
        <authorList>
            <person name="Iguchi A."/>
            <person name="Iyoda S."/>
            <person name="Kikuchi T."/>
            <person name="Ogura Y."/>
            <person name="Katsura K."/>
            <person name="Ohnishi M."/>
            <person name="Hayashi T."/>
            <person name="Thomson N.R."/>
        </authorList>
    </citation>
    <scope>NUCLEOTIDE SEQUENCE</scope>
    <source>
        <strain evidence="5">Kattwijk</strain>
        <strain evidence="6">P11a</strain>
    </source>
</reference>
<feature type="transmembrane region" description="Helical" evidence="1">
    <location>
        <begin position="237"/>
        <end position="253"/>
    </location>
</feature>
<keyword evidence="1" id="KW-0812">Transmembrane</keyword>
<feature type="transmembrane region" description="Helical" evidence="1">
    <location>
        <begin position="149"/>
        <end position="170"/>
    </location>
</feature>
<feature type="transmembrane region" description="Helical" evidence="1">
    <location>
        <begin position="84"/>
        <end position="107"/>
    </location>
</feature>
<feature type="transmembrane region" description="Helical" evidence="1">
    <location>
        <begin position="215"/>
        <end position="230"/>
    </location>
</feature>
<keyword evidence="1" id="KW-1133">Transmembrane helix</keyword>
<name>A4K800_ECOLX</name>
<feature type="transmembrane region" description="Helical" evidence="1">
    <location>
        <begin position="314"/>
        <end position="336"/>
    </location>
</feature>
<evidence type="ECO:0000313" key="4">
    <source>
        <dbReference type="EMBL" id="ACK44382.1"/>
    </source>
</evidence>
<protein>
    <submittedName>
        <fullName evidence="4 5">Acetyltransferase</fullName>
    </submittedName>
    <submittedName>
        <fullName evidence="3">WbeZ</fullName>
    </submittedName>
</protein>
<accession>A4K800</accession>
<dbReference type="EMBL" id="DQ462205">
    <property type="protein sequence ID" value="ABF01013.1"/>
    <property type="molecule type" value="Genomic_DNA"/>
</dbReference>
<evidence type="ECO:0000256" key="1">
    <source>
        <dbReference type="SAM" id="Phobius"/>
    </source>
</evidence>
<reference evidence="3" key="1">
    <citation type="journal article" date="2010" name="Can. J. Microbiol.">
        <title>Escherichia coli serogroup O2 and O28ac O-antigen gene cluster sequences and detection of pathogenic E. coli O2 and O28ac by PCR.</title>
        <authorList>
            <person name="Fratamico P.M."/>
            <person name="Yan X."/>
            <person name="Liu Y."/>
            <person name="DebRoy C."/>
            <person name="Byrne B."/>
            <person name="Monaghan A."/>
            <person name="Fanning S."/>
            <person name="Bolton D."/>
        </authorList>
    </citation>
    <scope>NUCLEOTIDE SEQUENCE</scope>
    <source>
        <strain evidence="4">P11a</strain>
    </source>
</reference>
<feature type="transmembrane region" description="Helical" evidence="1">
    <location>
        <begin position="119"/>
        <end position="137"/>
    </location>
</feature>
<dbReference type="InterPro" id="IPR002656">
    <property type="entry name" value="Acyl_transf_3_dom"/>
</dbReference>
<feature type="transmembrane region" description="Helical" evidence="1">
    <location>
        <begin position="42"/>
        <end position="64"/>
    </location>
</feature>
<feature type="transmembrane region" description="Helical" evidence="1">
    <location>
        <begin position="292"/>
        <end position="308"/>
    </location>
</feature>
<dbReference type="Pfam" id="PF01757">
    <property type="entry name" value="Acyl_transf_3"/>
    <property type="match status" value="1"/>
</dbReference>
<evidence type="ECO:0000313" key="3">
    <source>
        <dbReference type="EMBL" id="ABF01013.1"/>
    </source>
</evidence>
<dbReference type="EMBL" id="AB811609">
    <property type="protein sequence ID" value="BAQ00771.1"/>
    <property type="molecule type" value="Genomic_DNA"/>
</dbReference>
<organism evidence="3">
    <name type="scientific">Escherichia coli</name>
    <dbReference type="NCBI Taxonomy" id="562"/>
    <lineage>
        <taxon>Bacteria</taxon>
        <taxon>Pseudomonadati</taxon>
        <taxon>Pseudomonadota</taxon>
        <taxon>Gammaproteobacteria</taxon>
        <taxon>Enterobacterales</taxon>
        <taxon>Enterobacteriaceae</taxon>
        <taxon>Escherichia</taxon>
    </lineage>
</organism>
<evidence type="ECO:0000313" key="5">
    <source>
        <dbReference type="EMBL" id="BAQ00771.1"/>
    </source>
</evidence>
<dbReference type="AlphaFoldDB" id="A4K800"/>
<dbReference type="PANTHER" id="PTHR23028:SF53">
    <property type="entry name" value="ACYL_TRANSF_3 DOMAIN-CONTAINING PROTEIN"/>
    <property type="match status" value="1"/>
</dbReference>
<feature type="transmembrane region" description="Helical" evidence="1">
    <location>
        <begin position="177"/>
        <end position="195"/>
    </location>
</feature>
<keyword evidence="4" id="KW-0808">Transferase</keyword>
<feature type="domain" description="Acyltransferase 3" evidence="2">
    <location>
        <begin position="14"/>
        <end position="332"/>
    </location>
</feature>
<dbReference type="RefSeq" id="WP_021579325.1">
    <property type="nucleotide sequence ID" value="NZ_BGGG01000164.1"/>
</dbReference>
<dbReference type="GO" id="GO:0016020">
    <property type="term" value="C:membrane"/>
    <property type="evidence" value="ECO:0007669"/>
    <property type="project" value="TreeGrafter"/>
</dbReference>
<sequence length="356" mass="40992">MSTTDSPNIKTSNNNFDIVRLILALVVVFSHIRDLNNINSRFFSIFSGDFAVECFFVISGYLIIRSFKNNQNIRKYIFSRGMRILPMYYVSIVSFFVILFFISHLSVVEYLKEGGIRYLVFNGVFLNFIQPSLPGVFVDNPRISAVNGALWTIKVEILFYIFVPFFVLFIKKINRHIIPIFIILILSSIVFKWIVTDYHQILHIPEQLVNQLPSVLSYFLLGGLVNYLDLSKISKKTVFWFFIVSAFYLLLSSKTSLDLLVRPFVIAGFILPICLQRKFLISVPEKMGDLSYGIYVTHFPLVQLLIAVGLYNSFWLGFCLTFTSLFILSFISWHLIEKPALRFAKSAGKNKVVRGV</sequence>
<feature type="transmembrane region" description="Helical" evidence="1">
    <location>
        <begin position="259"/>
        <end position="280"/>
    </location>
</feature>
<dbReference type="PANTHER" id="PTHR23028">
    <property type="entry name" value="ACETYLTRANSFERASE"/>
    <property type="match status" value="1"/>
</dbReference>